<reference evidence="1 2" key="1">
    <citation type="submission" date="2023-01" db="EMBL/GenBank/DDBJ databases">
        <authorList>
            <person name="Kreplak J."/>
        </authorList>
    </citation>
    <scope>NUCLEOTIDE SEQUENCE [LARGE SCALE GENOMIC DNA]</scope>
</reference>
<protein>
    <recommendedName>
        <fullName evidence="3">ATP-dependent DNA helicase</fullName>
    </recommendedName>
</protein>
<name>A0AAV1AV26_VICFA</name>
<evidence type="ECO:0008006" key="3">
    <source>
        <dbReference type="Google" id="ProtNLM"/>
    </source>
</evidence>
<dbReference type="GO" id="GO:0006260">
    <property type="term" value="P:DNA replication"/>
    <property type="evidence" value="ECO:0007669"/>
    <property type="project" value="TreeGrafter"/>
</dbReference>
<sequence length="163" mass="19077">MEIEKQLQKNRRSLKEFKPMSYTDDYVMDFLGNRLVYDERQYDISTEKDKFQDLFKSLRALNSSNAQEIESFSKWILDVGDGKISEPNDEYAEITIPPEFLLTDFVDPIEKIVTSTYPNLLENFTNLDFLQSRAILASTIEIVDEINDYITNLLSGYHTLYMT</sequence>
<dbReference type="AlphaFoldDB" id="A0AAV1AV26"/>
<dbReference type="GO" id="GO:0005657">
    <property type="term" value="C:replication fork"/>
    <property type="evidence" value="ECO:0007669"/>
    <property type="project" value="TreeGrafter"/>
</dbReference>
<dbReference type="PANTHER" id="PTHR23274">
    <property type="entry name" value="DNA HELICASE-RELATED"/>
    <property type="match status" value="1"/>
</dbReference>
<evidence type="ECO:0000313" key="1">
    <source>
        <dbReference type="EMBL" id="CAI8613703.1"/>
    </source>
</evidence>
<dbReference type="EMBL" id="OX451740">
    <property type="protein sequence ID" value="CAI8613703.1"/>
    <property type="molecule type" value="Genomic_DNA"/>
</dbReference>
<dbReference type="Proteomes" id="UP001157006">
    <property type="component" value="Chromosome 5"/>
</dbReference>
<dbReference type="PANTHER" id="PTHR23274:SF48">
    <property type="entry name" value="ATP-DEPENDENT DNA HELICASE"/>
    <property type="match status" value="1"/>
</dbReference>
<organism evidence="1 2">
    <name type="scientific">Vicia faba</name>
    <name type="common">Broad bean</name>
    <name type="synonym">Faba vulgaris</name>
    <dbReference type="NCBI Taxonomy" id="3906"/>
    <lineage>
        <taxon>Eukaryota</taxon>
        <taxon>Viridiplantae</taxon>
        <taxon>Streptophyta</taxon>
        <taxon>Embryophyta</taxon>
        <taxon>Tracheophyta</taxon>
        <taxon>Spermatophyta</taxon>
        <taxon>Magnoliopsida</taxon>
        <taxon>eudicotyledons</taxon>
        <taxon>Gunneridae</taxon>
        <taxon>Pentapetalae</taxon>
        <taxon>rosids</taxon>
        <taxon>fabids</taxon>
        <taxon>Fabales</taxon>
        <taxon>Fabaceae</taxon>
        <taxon>Papilionoideae</taxon>
        <taxon>50 kb inversion clade</taxon>
        <taxon>NPAAA clade</taxon>
        <taxon>Hologalegina</taxon>
        <taxon>IRL clade</taxon>
        <taxon>Fabeae</taxon>
        <taxon>Vicia</taxon>
    </lineage>
</organism>
<accession>A0AAV1AV26</accession>
<gene>
    <name evidence="1" type="ORF">VFH_V093440</name>
</gene>
<evidence type="ECO:0000313" key="2">
    <source>
        <dbReference type="Proteomes" id="UP001157006"/>
    </source>
</evidence>
<proteinExistence type="predicted"/>
<keyword evidence="2" id="KW-1185">Reference proteome</keyword>